<reference evidence="9" key="1">
    <citation type="journal article" date="2011" name="Nat. Genet.">
        <title>The Arabidopsis lyrata genome sequence and the basis of rapid genome size change.</title>
        <authorList>
            <person name="Hu T.T."/>
            <person name="Pattyn P."/>
            <person name="Bakker E.G."/>
            <person name="Cao J."/>
            <person name="Cheng J.-F."/>
            <person name="Clark R.M."/>
            <person name="Fahlgren N."/>
            <person name="Fawcett J.A."/>
            <person name="Grimwood J."/>
            <person name="Gundlach H."/>
            <person name="Haberer G."/>
            <person name="Hollister J.D."/>
            <person name="Ossowski S."/>
            <person name="Ottilar R.P."/>
            <person name="Salamov A.A."/>
            <person name="Schneeberger K."/>
            <person name="Spannagl M."/>
            <person name="Wang X."/>
            <person name="Yang L."/>
            <person name="Nasrallah M.E."/>
            <person name="Bergelson J."/>
            <person name="Carrington J.C."/>
            <person name="Gaut B.S."/>
            <person name="Schmutz J."/>
            <person name="Mayer K.F.X."/>
            <person name="Van de Peer Y."/>
            <person name="Grigoriev I.V."/>
            <person name="Nordborg M."/>
            <person name="Weigel D."/>
            <person name="Guo Y.-L."/>
        </authorList>
    </citation>
    <scope>NUCLEOTIDE SEQUENCE [LARGE SCALE GENOMIC DNA]</scope>
    <source>
        <strain evidence="9">cv. MN47</strain>
    </source>
</reference>
<keyword evidence="1" id="KW-0723">Serine/threonine-protein kinase</keyword>
<dbReference type="HOGENOM" id="CLU_000288_21_3_1"/>
<evidence type="ECO:0000313" key="9">
    <source>
        <dbReference type="Proteomes" id="UP000008694"/>
    </source>
</evidence>
<dbReference type="PROSITE" id="PS00107">
    <property type="entry name" value="PROTEIN_KINASE_ATP"/>
    <property type="match status" value="1"/>
</dbReference>
<dbReference type="Proteomes" id="UP000008694">
    <property type="component" value="Unassembled WGS sequence"/>
</dbReference>
<name>D7KU48_ARALL</name>
<gene>
    <name evidence="8" type="ORF">ARALYDRAFT_893184</name>
</gene>
<dbReference type="Pfam" id="PF07714">
    <property type="entry name" value="PK_Tyr_Ser-Thr"/>
    <property type="match status" value="1"/>
</dbReference>
<dbReference type="PANTHER" id="PTHR27002">
    <property type="entry name" value="RECEPTOR-LIKE SERINE/THREONINE-PROTEIN KINASE SD1-8"/>
    <property type="match status" value="1"/>
</dbReference>
<dbReference type="PANTHER" id="PTHR27002:SF956">
    <property type="entry name" value="PROTEIN KINASE DOMAIN-CONTAINING PROTEIN"/>
    <property type="match status" value="1"/>
</dbReference>
<proteinExistence type="predicted"/>
<dbReference type="GO" id="GO:0005524">
    <property type="term" value="F:ATP binding"/>
    <property type="evidence" value="ECO:0007669"/>
    <property type="project" value="UniProtKB-UniRule"/>
</dbReference>
<organism evidence="9">
    <name type="scientific">Arabidopsis lyrata subsp. lyrata</name>
    <name type="common">Lyre-leaved rock-cress</name>
    <dbReference type="NCBI Taxonomy" id="81972"/>
    <lineage>
        <taxon>Eukaryota</taxon>
        <taxon>Viridiplantae</taxon>
        <taxon>Streptophyta</taxon>
        <taxon>Embryophyta</taxon>
        <taxon>Tracheophyta</taxon>
        <taxon>Spermatophyta</taxon>
        <taxon>Magnoliopsida</taxon>
        <taxon>eudicotyledons</taxon>
        <taxon>Gunneridae</taxon>
        <taxon>Pentapetalae</taxon>
        <taxon>rosids</taxon>
        <taxon>malvids</taxon>
        <taxon>Brassicales</taxon>
        <taxon>Brassicaceae</taxon>
        <taxon>Camelineae</taxon>
        <taxon>Arabidopsis</taxon>
    </lineage>
</organism>
<accession>D7KU48</accession>
<dbReference type="InterPro" id="IPR011009">
    <property type="entry name" value="Kinase-like_dom_sf"/>
</dbReference>
<dbReference type="Gramene" id="scaffold_200258.1">
    <property type="protein sequence ID" value="scaffold_200258.1"/>
    <property type="gene ID" value="scaffold_200258.1"/>
</dbReference>
<evidence type="ECO:0000256" key="6">
    <source>
        <dbReference type="PROSITE-ProRule" id="PRU10141"/>
    </source>
</evidence>
<dbReference type="InterPro" id="IPR017441">
    <property type="entry name" value="Protein_kinase_ATP_BS"/>
</dbReference>
<dbReference type="GO" id="GO:0005886">
    <property type="term" value="C:plasma membrane"/>
    <property type="evidence" value="ECO:0007669"/>
    <property type="project" value="TreeGrafter"/>
</dbReference>
<dbReference type="Gene3D" id="3.30.200.20">
    <property type="entry name" value="Phosphorylase Kinase, domain 1"/>
    <property type="match status" value="1"/>
</dbReference>
<dbReference type="SUPFAM" id="SSF56112">
    <property type="entry name" value="Protein kinase-like (PK-like)"/>
    <property type="match status" value="1"/>
</dbReference>
<keyword evidence="9" id="KW-1185">Reference proteome</keyword>
<feature type="domain" description="Protein kinase" evidence="7">
    <location>
        <begin position="26"/>
        <end position="205"/>
    </location>
</feature>
<keyword evidence="3 6" id="KW-0547">Nucleotide-binding</keyword>
<protein>
    <recommendedName>
        <fullName evidence="7">Protein kinase domain-containing protein</fullName>
    </recommendedName>
</protein>
<dbReference type="PROSITE" id="PS50011">
    <property type="entry name" value="PROTEIN_KINASE_DOM"/>
    <property type="match status" value="1"/>
</dbReference>
<dbReference type="GO" id="GO:0004674">
    <property type="term" value="F:protein serine/threonine kinase activity"/>
    <property type="evidence" value="ECO:0007669"/>
    <property type="project" value="UniProtKB-KW"/>
</dbReference>
<feature type="binding site" evidence="6">
    <location>
        <position position="54"/>
    </location>
    <ligand>
        <name>ATP</name>
        <dbReference type="ChEBI" id="CHEBI:30616"/>
    </ligand>
</feature>
<dbReference type="InterPro" id="IPR001245">
    <property type="entry name" value="Ser-Thr/Tyr_kinase_cat_dom"/>
</dbReference>
<keyword evidence="5 6" id="KW-0067">ATP-binding</keyword>
<evidence type="ECO:0000256" key="1">
    <source>
        <dbReference type="ARBA" id="ARBA00022527"/>
    </source>
</evidence>
<dbReference type="FunFam" id="3.30.200.20:FF:000466">
    <property type="entry name" value="Putative LRR receptor-like serine/threonine-protein kinase"/>
    <property type="match status" value="1"/>
</dbReference>
<dbReference type="AlphaFoldDB" id="D7KU48"/>
<evidence type="ECO:0000256" key="3">
    <source>
        <dbReference type="ARBA" id="ARBA00022741"/>
    </source>
</evidence>
<evidence type="ECO:0000256" key="4">
    <source>
        <dbReference type="ARBA" id="ARBA00022777"/>
    </source>
</evidence>
<keyword evidence="2" id="KW-0808">Transferase</keyword>
<keyword evidence="4" id="KW-0418">Kinase</keyword>
<evidence type="ECO:0000259" key="7">
    <source>
        <dbReference type="PROSITE" id="PS50011"/>
    </source>
</evidence>
<dbReference type="InterPro" id="IPR000719">
    <property type="entry name" value="Prot_kinase_dom"/>
</dbReference>
<evidence type="ECO:0000313" key="8">
    <source>
        <dbReference type="EMBL" id="EFH64252.1"/>
    </source>
</evidence>
<dbReference type="EMBL" id="GL348714">
    <property type="protein sequence ID" value="EFH64252.1"/>
    <property type="molecule type" value="Genomic_DNA"/>
</dbReference>
<evidence type="ECO:0000256" key="2">
    <source>
        <dbReference type="ARBA" id="ARBA00022679"/>
    </source>
</evidence>
<evidence type="ECO:0000256" key="5">
    <source>
        <dbReference type="ARBA" id="ARBA00022840"/>
    </source>
</evidence>
<sequence>MDISITEDWQSHLMDFEVISQATNFFSDSNKIGEGGFGSVYKGRLLNGVEIAVKRLISMTPNGIENFDNEVRLIGLVQHINIIRLIGFFSDENEKILVYEHLENLGLDSYIFGKGLEIVDPAITYSTEFRPDQVLRCIQIGLLCVQQLAQDRPTMWPVVFMLGSETVDIDRPKSPGDDTCSSSMEHLDDATYTVCQMSMSAMKGR</sequence>